<reference evidence="13 14" key="1">
    <citation type="submission" date="2022-06" db="EMBL/GenBank/DDBJ databases">
        <title>A taxonomic note on the genus Prevotella: Description of four novel genera and emended description of the genera Hallella and Xylanibacter.</title>
        <authorList>
            <person name="Hitch T.C.A."/>
        </authorList>
    </citation>
    <scope>NUCLEOTIDE SEQUENCE [LARGE SCALE GENOMIC DNA]</scope>
    <source>
        <strain evidence="13 14">DSM 100619</strain>
    </source>
</reference>
<dbReference type="Gene3D" id="2.170.130.10">
    <property type="entry name" value="TonB-dependent receptor, plug domain"/>
    <property type="match status" value="1"/>
</dbReference>
<evidence type="ECO:0000256" key="4">
    <source>
        <dbReference type="ARBA" id="ARBA00022692"/>
    </source>
</evidence>
<keyword evidence="14" id="KW-1185">Reference proteome</keyword>
<feature type="domain" description="TonB-dependent receptor plug" evidence="12">
    <location>
        <begin position="133"/>
        <end position="236"/>
    </location>
</feature>
<dbReference type="Pfam" id="PF13715">
    <property type="entry name" value="CarbopepD_reg_2"/>
    <property type="match status" value="1"/>
</dbReference>
<evidence type="ECO:0000256" key="10">
    <source>
        <dbReference type="SAM" id="SignalP"/>
    </source>
</evidence>
<dbReference type="EMBL" id="JAMXLY010000037">
    <property type="protein sequence ID" value="MCO6026052.1"/>
    <property type="molecule type" value="Genomic_DNA"/>
</dbReference>
<keyword evidence="3 8" id="KW-1134">Transmembrane beta strand</keyword>
<dbReference type="PANTHER" id="PTHR30069:SF57">
    <property type="entry name" value="TONB-DEPENDENT RECEPTOR"/>
    <property type="match status" value="1"/>
</dbReference>
<evidence type="ECO:0000313" key="14">
    <source>
        <dbReference type="Proteomes" id="UP001204015"/>
    </source>
</evidence>
<keyword evidence="13" id="KW-0675">Receptor</keyword>
<dbReference type="InterPro" id="IPR037066">
    <property type="entry name" value="Plug_dom_sf"/>
</dbReference>
<comment type="similarity">
    <text evidence="8 9">Belongs to the TonB-dependent receptor family.</text>
</comment>
<dbReference type="InterPro" id="IPR008969">
    <property type="entry name" value="CarboxyPept-like_regulatory"/>
</dbReference>
<keyword evidence="7 8" id="KW-0998">Cell outer membrane</keyword>
<dbReference type="SUPFAM" id="SSF56935">
    <property type="entry name" value="Porins"/>
    <property type="match status" value="1"/>
</dbReference>
<evidence type="ECO:0000256" key="6">
    <source>
        <dbReference type="ARBA" id="ARBA00023136"/>
    </source>
</evidence>
<dbReference type="RefSeq" id="WP_252761410.1">
    <property type="nucleotide sequence ID" value="NZ_JAMXLY010000037.1"/>
</dbReference>
<comment type="subcellular location">
    <subcellularLocation>
        <location evidence="1 8">Cell outer membrane</location>
        <topology evidence="1 8">Multi-pass membrane protein</topology>
    </subcellularLocation>
</comment>
<evidence type="ECO:0000256" key="3">
    <source>
        <dbReference type="ARBA" id="ARBA00022452"/>
    </source>
</evidence>
<dbReference type="InterPro" id="IPR039426">
    <property type="entry name" value="TonB-dep_rcpt-like"/>
</dbReference>
<evidence type="ECO:0000259" key="12">
    <source>
        <dbReference type="Pfam" id="PF07715"/>
    </source>
</evidence>
<dbReference type="InterPro" id="IPR036942">
    <property type="entry name" value="Beta-barrel_TonB_sf"/>
</dbReference>
<evidence type="ECO:0000256" key="7">
    <source>
        <dbReference type="ARBA" id="ARBA00023237"/>
    </source>
</evidence>
<proteinExistence type="inferred from homology"/>
<dbReference type="InterPro" id="IPR012910">
    <property type="entry name" value="Plug_dom"/>
</dbReference>
<evidence type="ECO:0000256" key="5">
    <source>
        <dbReference type="ARBA" id="ARBA00023077"/>
    </source>
</evidence>
<keyword evidence="10" id="KW-0732">Signal</keyword>
<dbReference type="Proteomes" id="UP001204015">
    <property type="component" value="Unassembled WGS sequence"/>
</dbReference>
<dbReference type="PROSITE" id="PS52016">
    <property type="entry name" value="TONB_DEPENDENT_REC_3"/>
    <property type="match status" value="1"/>
</dbReference>
<organism evidence="13 14">
    <name type="scientific">Segatella cerevisiae</name>
    <dbReference type="NCBI Taxonomy" id="2053716"/>
    <lineage>
        <taxon>Bacteria</taxon>
        <taxon>Pseudomonadati</taxon>
        <taxon>Bacteroidota</taxon>
        <taxon>Bacteroidia</taxon>
        <taxon>Bacteroidales</taxon>
        <taxon>Prevotellaceae</taxon>
        <taxon>Segatella</taxon>
    </lineage>
</organism>
<evidence type="ECO:0000259" key="11">
    <source>
        <dbReference type="Pfam" id="PF00593"/>
    </source>
</evidence>
<dbReference type="PANTHER" id="PTHR30069">
    <property type="entry name" value="TONB-DEPENDENT OUTER MEMBRANE RECEPTOR"/>
    <property type="match status" value="1"/>
</dbReference>
<keyword evidence="4 8" id="KW-0812">Transmembrane</keyword>
<name>A0ABT1BY93_9BACT</name>
<feature type="chain" id="PRO_5045916283" evidence="10">
    <location>
        <begin position="21"/>
        <end position="778"/>
    </location>
</feature>
<evidence type="ECO:0000256" key="2">
    <source>
        <dbReference type="ARBA" id="ARBA00022448"/>
    </source>
</evidence>
<dbReference type="Pfam" id="PF00593">
    <property type="entry name" value="TonB_dep_Rec_b-barrel"/>
    <property type="match status" value="1"/>
</dbReference>
<keyword evidence="5 9" id="KW-0798">TonB box</keyword>
<dbReference type="Pfam" id="PF07715">
    <property type="entry name" value="Plug"/>
    <property type="match status" value="1"/>
</dbReference>
<evidence type="ECO:0000256" key="9">
    <source>
        <dbReference type="RuleBase" id="RU003357"/>
    </source>
</evidence>
<sequence length="778" mass="86774">MKKTVCFCIVLLMLSMLCHAADNTDSLSRTKKAVLTGFVKKKGSNKGIADVIISIKGTTLSSETDTSGYYSLQNIPTGNRTLLVRKVGYKIYNKPIQLQEGSNKRDLAIEEDKVLLDEVVVSANREETIKRLSPVLVNVLSSKLYDMTQSTDLAQGLNFQPGVRTEDNCQNCGYTQVRINGLDGHYSQILIDSRPIFSALNGVYGLEQIPSNMIDRVEVIRGGGSALYGASSIGGVINIITKEPVRNFAEFSHTIMSIDGRSCFQNNTTMNASVVSSDHKAGLYVYGESHHRPGFDYDHDGYTEMPIINGETVGFRSFIKTGTYSKLSVQYDNIREFRRGGNNLSLPAHESNITEQIDHDINGGGINFDLYSPSSENHLNTYLSFQNTDRKSYYGGTGDGSAESVANALKSYGKTHDITVIGGSQYTLNFKKLLFMPAVLTTGLEYNFDGLQDHALGYGTSTKQYVNIYSALLQNEWKTDQWGFLIGGRFDKHNLVDHVIFSPRINLRYNPSHNMNFRLTFSTGFRAPQTFDEDLHISVSGGERIKIHLADNLREEKSYSLSASADLYHQFGNVETNLLIEGFYTNLSHVFSERYLPQPDQDGNKVLERYNGTGAKVAGANIEGKATFSQWFQLQAGMTFQQSKYNDAEQWSASAPKERRMFRTPDTYGYLASTFTPIKNFSASLSGNYTGHMLVQHVKSSGTPVDIAVKTRTFMNINLKLSYDFHLFQTSTLQLYGGIQNITNAYQKDFDKGYNRDSNYIYGPASPRSFYAGIKIGI</sequence>
<feature type="domain" description="TonB-dependent receptor-like beta-barrel" evidence="11">
    <location>
        <begin position="324"/>
        <end position="742"/>
    </location>
</feature>
<evidence type="ECO:0000256" key="1">
    <source>
        <dbReference type="ARBA" id="ARBA00004571"/>
    </source>
</evidence>
<keyword evidence="6 8" id="KW-0472">Membrane</keyword>
<feature type="signal peptide" evidence="10">
    <location>
        <begin position="1"/>
        <end position="20"/>
    </location>
</feature>
<dbReference type="Gene3D" id="2.60.40.1120">
    <property type="entry name" value="Carboxypeptidase-like, regulatory domain"/>
    <property type="match status" value="1"/>
</dbReference>
<evidence type="ECO:0000313" key="13">
    <source>
        <dbReference type="EMBL" id="MCO6026052.1"/>
    </source>
</evidence>
<accession>A0ABT1BY93</accession>
<protein>
    <submittedName>
        <fullName evidence="13">TonB-dependent receptor</fullName>
    </submittedName>
</protein>
<evidence type="ECO:0000256" key="8">
    <source>
        <dbReference type="PROSITE-ProRule" id="PRU01360"/>
    </source>
</evidence>
<gene>
    <name evidence="13" type="ORF">NG821_09415</name>
</gene>
<keyword evidence="2 8" id="KW-0813">Transport</keyword>
<dbReference type="SUPFAM" id="SSF49464">
    <property type="entry name" value="Carboxypeptidase regulatory domain-like"/>
    <property type="match status" value="1"/>
</dbReference>
<comment type="caution">
    <text evidence="13">The sequence shown here is derived from an EMBL/GenBank/DDBJ whole genome shotgun (WGS) entry which is preliminary data.</text>
</comment>
<dbReference type="Gene3D" id="2.40.170.20">
    <property type="entry name" value="TonB-dependent receptor, beta-barrel domain"/>
    <property type="match status" value="1"/>
</dbReference>
<dbReference type="InterPro" id="IPR000531">
    <property type="entry name" value="Beta-barrel_TonB"/>
</dbReference>